<accession>X8IX38</accession>
<feature type="non-terminal residue" evidence="2">
    <location>
        <position position="483"/>
    </location>
</feature>
<dbReference type="SUPFAM" id="SSF48452">
    <property type="entry name" value="TPR-like"/>
    <property type="match status" value="1"/>
</dbReference>
<feature type="domain" description="HAT C-terminal dimerisation" evidence="1">
    <location>
        <begin position="387"/>
        <end position="463"/>
    </location>
</feature>
<evidence type="ECO:0000259" key="1">
    <source>
        <dbReference type="Pfam" id="PF05699"/>
    </source>
</evidence>
<dbReference type="SUPFAM" id="SSF53098">
    <property type="entry name" value="Ribonuclease H-like"/>
    <property type="match status" value="1"/>
</dbReference>
<dbReference type="EMBL" id="JATN01000322">
    <property type="protein sequence ID" value="EUC53546.1"/>
    <property type="molecule type" value="Genomic_DNA"/>
</dbReference>
<reference evidence="3" key="1">
    <citation type="journal article" date="2014" name="Genome Announc.">
        <title>Draft genome sequence of the plant-pathogenic soil fungus Rhizoctonia solani anastomosis group 3 strain Rhs1AP.</title>
        <authorList>
            <person name="Cubeta M.A."/>
            <person name="Thomas E."/>
            <person name="Dean R.A."/>
            <person name="Jabaji S."/>
            <person name="Neate S.M."/>
            <person name="Tavantzis S."/>
            <person name="Toda T."/>
            <person name="Vilgalys R."/>
            <person name="Bharathan N."/>
            <person name="Fedorova-Abrams N."/>
            <person name="Pakala S.B."/>
            <person name="Pakala S.M."/>
            <person name="Zafar N."/>
            <person name="Joardar V."/>
            <person name="Losada L."/>
            <person name="Nierman W.C."/>
        </authorList>
    </citation>
    <scope>NUCLEOTIDE SEQUENCE [LARGE SCALE GENOMIC DNA]</scope>
    <source>
        <strain evidence="3">AG-3</strain>
    </source>
</reference>
<dbReference type="InterPro" id="IPR012337">
    <property type="entry name" value="RNaseH-like_sf"/>
</dbReference>
<protein>
    <submittedName>
        <fullName evidence="2">Bacterial-like globin domain protein</fullName>
    </submittedName>
</protein>
<dbReference type="Gene3D" id="1.20.120.660">
    <property type="entry name" value="IL-4 antagonist (De novo design) like domain"/>
    <property type="match status" value="2"/>
</dbReference>
<organism evidence="2 3">
    <name type="scientific">Rhizoctonia solani AG-3 Rhs1AP</name>
    <dbReference type="NCBI Taxonomy" id="1086054"/>
    <lineage>
        <taxon>Eukaryota</taxon>
        <taxon>Fungi</taxon>
        <taxon>Dikarya</taxon>
        <taxon>Basidiomycota</taxon>
        <taxon>Agaricomycotina</taxon>
        <taxon>Agaricomycetes</taxon>
        <taxon>Cantharellales</taxon>
        <taxon>Ceratobasidiaceae</taxon>
        <taxon>Rhizoctonia</taxon>
    </lineage>
</organism>
<comment type="caution">
    <text evidence="2">The sequence shown here is derived from an EMBL/GenBank/DDBJ whole genome shotgun (WGS) entry which is preliminary data.</text>
</comment>
<evidence type="ECO:0000313" key="3">
    <source>
        <dbReference type="Proteomes" id="UP000030108"/>
    </source>
</evidence>
<proteinExistence type="predicted"/>
<name>X8IX38_9AGAM</name>
<dbReference type="InterPro" id="IPR011990">
    <property type="entry name" value="TPR-like_helical_dom_sf"/>
</dbReference>
<dbReference type="AlphaFoldDB" id="X8IX38"/>
<dbReference type="InterPro" id="IPR008906">
    <property type="entry name" value="HATC_C_dom"/>
</dbReference>
<dbReference type="GO" id="GO:0046983">
    <property type="term" value="F:protein dimerization activity"/>
    <property type="evidence" value="ECO:0007669"/>
    <property type="project" value="InterPro"/>
</dbReference>
<evidence type="ECO:0000313" key="2">
    <source>
        <dbReference type="EMBL" id="EUC53546.1"/>
    </source>
</evidence>
<dbReference type="Proteomes" id="UP000030108">
    <property type="component" value="Unassembled WGS sequence"/>
</dbReference>
<sequence>MSGQHANLGASYNDRYRRLGEFSDLDKATECATRALALVPDGHPDMSGQHADLGVSYRDRYQRLGELADLNKATECTTRALALTPDGHPDMSERQASLGVSYTVRFWRLGELADLEKAIECYTCALASVPDGHPDMSRRHADLGVSYNDRYRRLGELADLEKAIECHRHALALTPDSHPAFPSQHLDYAQSLLHHYEHTGNLVILSDSLQSFRKASQHFTGTPRHKFKHALLWADSASKQIFLKPIEAYQTAIDLLPQFIWLGATTKQRYHDLLQIGNLAVTACYAAIQSADYPLALEWLEHTRCVVWNQSLTLRSPFNELHSSYPGLATRLESISSQLHAASHDSQQVQSIASDSMTPEKVAQQRRRLASEYHSLLTQTHSIELYLDSPVESIAVYGGPIEYWTARLDASPCVARMALDYLTAPATSVDAERAFSAGRLTINHLQHNMSSETFEAEMAVGSWYGTPLLPEISDVAAIIRDSM</sequence>
<gene>
    <name evidence="2" type="ORF">RSOL_010430</name>
</gene>
<dbReference type="Pfam" id="PF05699">
    <property type="entry name" value="Dimer_Tnp_hAT"/>
    <property type="match status" value="1"/>
</dbReference>